<evidence type="ECO:0000256" key="4">
    <source>
        <dbReference type="ARBA" id="ARBA00022618"/>
    </source>
</evidence>
<evidence type="ECO:0000256" key="5">
    <source>
        <dbReference type="ARBA" id="ARBA00022692"/>
    </source>
</evidence>
<evidence type="ECO:0000256" key="2">
    <source>
        <dbReference type="ARBA" id="ARBA00022475"/>
    </source>
</evidence>
<evidence type="ECO:0000313" key="11">
    <source>
        <dbReference type="EMBL" id="PJZ25843.1"/>
    </source>
</evidence>
<dbReference type="PANTHER" id="PTHR35851:SF1">
    <property type="entry name" value="CELL DIVISION PROTEIN FTSQ"/>
    <property type="match status" value="1"/>
</dbReference>
<evidence type="ECO:0000256" key="1">
    <source>
        <dbReference type="ARBA" id="ARBA00004370"/>
    </source>
</evidence>
<dbReference type="PROSITE" id="PS51779">
    <property type="entry name" value="POTRA"/>
    <property type="match status" value="1"/>
</dbReference>
<dbReference type="AlphaFoldDB" id="A0A2M9XDR9"/>
<feature type="transmembrane region" description="Helical" evidence="9">
    <location>
        <begin position="18"/>
        <end position="36"/>
    </location>
</feature>
<protein>
    <submittedName>
        <fullName evidence="11">Cell division protein</fullName>
    </submittedName>
</protein>
<gene>
    <name evidence="11" type="ORF">CH357_09425</name>
</gene>
<feature type="domain" description="POTRA" evidence="10">
    <location>
        <begin position="43"/>
        <end position="111"/>
    </location>
</feature>
<keyword evidence="2" id="KW-1003">Cell membrane</keyword>
<keyword evidence="5 9" id="KW-0812">Transmembrane</keyword>
<proteinExistence type="predicted"/>
<evidence type="ECO:0000313" key="12">
    <source>
        <dbReference type="Proteomes" id="UP000232196"/>
    </source>
</evidence>
<organism evidence="11 12">
    <name type="scientific">Leptospira hartskeerlii</name>
    <dbReference type="NCBI Taxonomy" id="2023177"/>
    <lineage>
        <taxon>Bacteria</taxon>
        <taxon>Pseudomonadati</taxon>
        <taxon>Spirochaetota</taxon>
        <taxon>Spirochaetia</taxon>
        <taxon>Leptospirales</taxon>
        <taxon>Leptospiraceae</taxon>
        <taxon>Leptospira</taxon>
    </lineage>
</organism>
<evidence type="ECO:0000256" key="9">
    <source>
        <dbReference type="SAM" id="Phobius"/>
    </source>
</evidence>
<reference evidence="11 12" key="1">
    <citation type="submission" date="2017-07" db="EMBL/GenBank/DDBJ databases">
        <title>Leptospira spp. isolated from tropical soils.</title>
        <authorList>
            <person name="Thibeaux R."/>
            <person name="Iraola G."/>
            <person name="Ferres I."/>
            <person name="Bierque E."/>
            <person name="Girault D."/>
            <person name="Soupe-Gilbert M.-E."/>
            <person name="Picardeau M."/>
            <person name="Goarant C."/>
        </authorList>
    </citation>
    <scope>NUCLEOTIDE SEQUENCE [LARGE SCALE GENOMIC DNA]</scope>
    <source>
        <strain evidence="11 12">MCA1-C-A1</strain>
    </source>
</reference>
<dbReference type="EMBL" id="NPDN01000004">
    <property type="protein sequence ID" value="PJZ25843.1"/>
    <property type="molecule type" value="Genomic_DNA"/>
</dbReference>
<keyword evidence="4 11" id="KW-0132">Cell division</keyword>
<dbReference type="Proteomes" id="UP000232196">
    <property type="component" value="Unassembled WGS sequence"/>
</dbReference>
<dbReference type="Gene3D" id="3.10.20.310">
    <property type="entry name" value="membrane protein fhac"/>
    <property type="match status" value="1"/>
</dbReference>
<evidence type="ECO:0000256" key="7">
    <source>
        <dbReference type="ARBA" id="ARBA00023136"/>
    </source>
</evidence>
<dbReference type="GO" id="GO:0090529">
    <property type="term" value="P:cell septum assembly"/>
    <property type="evidence" value="ECO:0007669"/>
    <property type="project" value="InterPro"/>
</dbReference>
<keyword evidence="7 9" id="KW-0472">Membrane</keyword>
<comment type="caution">
    <text evidence="11">The sequence shown here is derived from an EMBL/GenBank/DDBJ whole genome shotgun (WGS) entry which is preliminary data.</text>
</comment>
<dbReference type="OrthoDB" id="321755at2"/>
<dbReference type="RefSeq" id="WP_100706480.1">
    <property type="nucleotide sequence ID" value="NZ_NPDL01000001.1"/>
</dbReference>
<dbReference type="InterPro" id="IPR013685">
    <property type="entry name" value="POTRA_FtsQ_type"/>
</dbReference>
<dbReference type="InterPro" id="IPR034746">
    <property type="entry name" value="POTRA"/>
</dbReference>
<accession>A0A2M9XDR9</accession>
<evidence type="ECO:0000256" key="8">
    <source>
        <dbReference type="ARBA" id="ARBA00023306"/>
    </source>
</evidence>
<dbReference type="Pfam" id="PF03799">
    <property type="entry name" value="FtsQ_DivIB_C"/>
    <property type="match status" value="1"/>
</dbReference>
<keyword evidence="6 9" id="KW-1133">Transmembrane helix</keyword>
<keyword evidence="3" id="KW-0997">Cell inner membrane</keyword>
<dbReference type="Pfam" id="PF08478">
    <property type="entry name" value="POTRA_1"/>
    <property type="match status" value="1"/>
</dbReference>
<evidence type="ECO:0000256" key="3">
    <source>
        <dbReference type="ARBA" id="ARBA00022519"/>
    </source>
</evidence>
<dbReference type="InterPro" id="IPR005548">
    <property type="entry name" value="Cell_div_FtsQ/DivIB_C"/>
</dbReference>
<dbReference type="PANTHER" id="PTHR35851">
    <property type="entry name" value="CELL DIVISION PROTEIN FTSQ"/>
    <property type="match status" value="1"/>
</dbReference>
<evidence type="ECO:0000259" key="10">
    <source>
        <dbReference type="PROSITE" id="PS51779"/>
    </source>
</evidence>
<keyword evidence="12" id="KW-1185">Reference proteome</keyword>
<keyword evidence="8" id="KW-0131">Cell cycle</keyword>
<name>A0A2M9XDR9_9LEPT</name>
<evidence type="ECO:0000256" key="6">
    <source>
        <dbReference type="ARBA" id="ARBA00022989"/>
    </source>
</evidence>
<comment type="subcellular location">
    <subcellularLocation>
        <location evidence="1">Membrane</location>
    </subcellularLocation>
</comment>
<dbReference type="InterPro" id="IPR026579">
    <property type="entry name" value="FtsQ"/>
</dbReference>
<dbReference type="GO" id="GO:0016020">
    <property type="term" value="C:membrane"/>
    <property type="evidence" value="ECO:0007669"/>
    <property type="project" value="UniProtKB-SubCell"/>
</dbReference>
<sequence>MRHNIIDFLKESVQKRTSWWLLAFLFLMASTLGWGFRRGTLPQELNKLILTGHETLRTEEIVQIMGIQPGTSFENYDLGQMEHRLTSHPRIKSAHLEKKTDDQLLVEITERKPNYLVNSDGHLFEIDSDLKILSMDDVRSRGLTVLSGTFPREKGEVVGAAFKDLHTSVENAFRSYPALKTRISEVSLHEDGEIFVYADTPLSVRVQVGTLFQTEQVRKLYAVLAYLEKEKVRPKLVDIRGEDAVYH</sequence>